<dbReference type="PANTHER" id="PTHR43065:SF46">
    <property type="entry name" value="C4-DICARBOXYLATE TRANSPORT SENSOR PROTEIN DCTB"/>
    <property type="match status" value="1"/>
</dbReference>
<evidence type="ECO:0000256" key="8">
    <source>
        <dbReference type="ARBA" id="ARBA00022741"/>
    </source>
</evidence>
<dbReference type="InterPro" id="IPR017055">
    <property type="entry name" value="Sig_transdc_His_kinase_DctB"/>
</dbReference>
<dbReference type="SMART" id="SM00387">
    <property type="entry name" value="HATPase_c"/>
    <property type="match status" value="1"/>
</dbReference>
<dbReference type="PROSITE" id="PS50109">
    <property type="entry name" value="HIS_KIN"/>
    <property type="match status" value="1"/>
</dbReference>
<proteinExistence type="predicted"/>
<keyword evidence="17" id="KW-1185">Reference proteome</keyword>
<dbReference type="InterPro" id="IPR003661">
    <property type="entry name" value="HisK_dim/P_dom"/>
</dbReference>
<dbReference type="InterPro" id="IPR004358">
    <property type="entry name" value="Sig_transdc_His_kin-like_C"/>
</dbReference>
<evidence type="ECO:0000256" key="7">
    <source>
        <dbReference type="ARBA" id="ARBA00022692"/>
    </source>
</evidence>
<evidence type="ECO:0000256" key="12">
    <source>
        <dbReference type="ARBA" id="ARBA00023012"/>
    </source>
</evidence>
<dbReference type="SUPFAM" id="SSF103190">
    <property type="entry name" value="Sensory domain-like"/>
    <property type="match status" value="1"/>
</dbReference>
<keyword evidence="10" id="KW-0067">ATP-binding</keyword>
<dbReference type="PRINTS" id="PR00344">
    <property type="entry name" value="BCTRLSENSOR"/>
</dbReference>
<evidence type="ECO:0000256" key="2">
    <source>
        <dbReference type="ARBA" id="ARBA00004651"/>
    </source>
</evidence>
<feature type="transmembrane region" description="Helical" evidence="14">
    <location>
        <begin position="295"/>
        <end position="317"/>
    </location>
</feature>
<dbReference type="RefSeq" id="WP_230469426.1">
    <property type="nucleotide sequence ID" value="NZ_CP014136.1"/>
</dbReference>
<evidence type="ECO:0000256" key="10">
    <source>
        <dbReference type="ARBA" id="ARBA00022840"/>
    </source>
</evidence>
<reference evidence="16 17" key="1">
    <citation type="submission" date="2016-01" db="EMBL/GenBank/DDBJ databases">
        <authorList>
            <person name="Oliw E.H."/>
        </authorList>
    </citation>
    <scope>NUCLEOTIDE SEQUENCE [LARGE SCALE GENOMIC DNA]</scope>
    <source>
        <strain evidence="16 17">FRB97</strain>
    </source>
</reference>
<name>A0A250B4X1_9GAMM</name>
<dbReference type="GO" id="GO:0005886">
    <property type="term" value="C:plasma membrane"/>
    <property type="evidence" value="ECO:0007669"/>
    <property type="project" value="UniProtKB-SubCell"/>
</dbReference>
<dbReference type="InterPro" id="IPR029151">
    <property type="entry name" value="Sensor-like_sf"/>
</dbReference>
<dbReference type="Gene3D" id="1.10.287.130">
    <property type="match status" value="1"/>
</dbReference>
<evidence type="ECO:0000256" key="3">
    <source>
        <dbReference type="ARBA" id="ARBA00012438"/>
    </source>
</evidence>
<dbReference type="GO" id="GO:0005524">
    <property type="term" value="F:ATP binding"/>
    <property type="evidence" value="ECO:0007669"/>
    <property type="project" value="UniProtKB-KW"/>
</dbReference>
<evidence type="ECO:0000313" key="17">
    <source>
        <dbReference type="Proteomes" id="UP000217182"/>
    </source>
</evidence>
<evidence type="ECO:0000256" key="4">
    <source>
        <dbReference type="ARBA" id="ARBA00022475"/>
    </source>
</evidence>
<keyword evidence="6" id="KW-0808">Transferase</keyword>
<feature type="domain" description="Histidine kinase" evidence="15">
    <location>
        <begin position="391"/>
        <end position="602"/>
    </location>
</feature>
<keyword evidence="5" id="KW-0597">Phosphoprotein</keyword>
<dbReference type="Gene3D" id="6.10.250.3020">
    <property type="match status" value="1"/>
</dbReference>
<protein>
    <recommendedName>
        <fullName evidence="3">histidine kinase</fullName>
        <ecNumber evidence="3">2.7.13.3</ecNumber>
    </recommendedName>
</protein>
<keyword evidence="4" id="KW-1003">Cell membrane</keyword>
<evidence type="ECO:0000256" key="5">
    <source>
        <dbReference type="ARBA" id="ARBA00022553"/>
    </source>
</evidence>
<evidence type="ECO:0000256" key="6">
    <source>
        <dbReference type="ARBA" id="ARBA00022679"/>
    </source>
</evidence>
<keyword evidence="13" id="KW-0175">Coiled coil</keyword>
<evidence type="ECO:0000256" key="11">
    <source>
        <dbReference type="ARBA" id="ARBA00022989"/>
    </source>
</evidence>
<keyword evidence="8" id="KW-0547">Nucleotide-binding</keyword>
<evidence type="ECO:0000256" key="13">
    <source>
        <dbReference type="SAM" id="Coils"/>
    </source>
</evidence>
<dbReference type="Gene3D" id="3.30.450.20">
    <property type="entry name" value="PAS domain"/>
    <property type="match status" value="2"/>
</dbReference>
<dbReference type="Gene3D" id="3.30.565.10">
    <property type="entry name" value="Histidine kinase-like ATPase, C-terminal domain"/>
    <property type="match status" value="1"/>
</dbReference>
<dbReference type="Proteomes" id="UP000217182">
    <property type="component" value="Chromosome"/>
</dbReference>
<dbReference type="PANTHER" id="PTHR43065">
    <property type="entry name" value="SENSOR HISTIDINE KINASE"/>
    <property type="match status" value="1"/>
</dbReference>
<keyword evidence="14" id="KW-0472">Membrane</keyword>
<dbReference type="EC" id="2.7.13.3" evidence="3"/>
<dbReference type="SUPFAM" id="SSF47384">
    <property type="entry name" value="Homodimeric domain of signal transducing histidine kinase"/>
    <property type="match status" value="1"/>
</dbReference>
<sequence>MVKSNANIFERKRYFVPVGLLLFILLLGCGYFFLRVFFSTVSDAERMRLEMYKATLYSTLEQYNYLPFLLSQDRLIHTHVIYPNPASLETVNVRLASFNKALRTTALFIVDAKGQAIASSNWQEPGSYVGQDYSFRPYYTQAMEGRLGKFYGIGSTTLRPGFFLSFRIEHEGHIAGVMVVKISLNDIEHAWSEGPDNIYVSDEHSVIFLSVNPHWRIKSLHALPPKVLEKFEETKQYNISAVKVVENYPCFDFHGIKLFNLNKSQSCLFPRYYRQTVAIPEFHWEMASVSSMKNVYLVTAIAAAVILIAYLFLLMLFKYLRMRIRAQNILEKNNEYLEREVGARTRALKGINQRLLQAMKERIEAERTLQHTRSELAESSKLAALGQMATELAHEQNQPLAALHALTDNARKMLGRHMYAEADQNLRYIITVIERMTQNISEMKSFASRHRVPKGNANVIKALYNAVALLSHNLKKNRVERRINISSSSLMVGCDGHGLEQIFSNLIINAIDAMENQPVKRLDITIREHDAQVIVAIKDTGPGVPPEVQSRIFEPFFTTKRRGMGLGLAIVSEIVTSSHGTISANNHPDGGTVFTLVWAEWREQNETASS</sequence>
<dbReference type="GO" id="GO:0000155">
    <property type="term" value="F:phosphorelay sensor kinase activity"/>
    <property type="evidence" value="ECO:0007669"/>
    <property type="project" value="InterPro"/>
</dbReference>
<dbReference type="SUPFAM" id="SSF55874">
    <property type="entry name" value="ATPase domain of HSP90 chaperone/DNA topoisomerase II/histidine kinase"/>
    <property type="match status" value="1"/>
</dbReference>
<dbReference type="CDD" id="cd00082">
    <property type="entry name" value="HisKA"/>
    <property type="match status" value="1"/>
</dbReference>
<dbReference type="InterPro" id="IPR036890">
    <property type="entry name" value="HATPase_C_sf"/>
</dbReference>
<evidence type="ECO:0000256" key="14">
    <source>
        <dbReference type="SAM" id="Phobius"/>
    </source>
</evidence>
<feature type="transmembrane region" description="Helical" evidence="14">
    <location>
        <begin position="14"/>
        <end position="38"/>
    </location>
</feature>
<evidence type="ECO:0000259" key="15">
    <source>
        <dbReference type="PROSITE" id="PS50109"/>
    </source>
</evidence>
<dbReference type="InterPro" id="IPR036097">
    <property type="entry name" value="HisK_dim/P_sf"/>
</dbReference>
<dbReference type="KEGG" id="gqu:AWC35_19115"/>
<evidence type="ECO:0000256" key="9">
    <source>
        <dbReference type="ARBA" id="ARBA00022777"/>
    </source>
</evidence>
<accession>A0A250B4X1</accession>
<keyword evidence="11 14" id="KW-1133">Transmembrane helix</keyword>
<feature type="coiled-coil region" evidence="13">
    <location>
        <begin position="348"/>
        <end position="375"/>
    </location>
</feature>
<keyword evidence="12" id="KW-0902">Two-component regulatory system</keyword>
<dbReference type="EMBL" id="CP014136">
    <property type="protein sequence ID" value="ATA21280.1"/>
    <property type="molecule type" value="Genomic_DNA"/>
</dbReference>
<organism evidence="16 17">
    <name type="scientific">Gibbsiella quercinecans</name>
    <dbReference type="NCBI Taxonomy" id="929813"/>
    <lineage>
        <taxon>Bacteria</taxon>
        <taxon>Pseudomonadati</taxon>
        <taxon>Pseudomonadota</taxon>
        <taxon>Gammaproteobacteria</taxon>
        <taxon>Enterobacterales</taxon>
        <taxon>Yersiniaceae</taxon>
        <taxon>Gibbsiella</taxon>
    </lineage>
</organism>
<dbReference type="CDD" id="cd00075">
    <property type="entry name" value="HATPase"/>
    <property type="match status" value="1"/>
</dbReference>
<evidence type="ECO:0000256" key="1">
    <source>
        <dbReference type="ARBA" id="ARBA00000085"/>
    </source>
</evidence>
<keyword evidence="7 14" id="KW-0812">Transmembrane</keyword>
<comment type="catalytic activity">
    <reaction evidence="1">
        <text>ATP + protein L-histidine = ADP + protein N-phospho-L-histidine.</text>
        <dbReference type="EC" id="2.7.13.3"/>
    </reaction>
</comment>
<dbReference type="InterPro" id="IPR003594">
    <property type="entry name" value="HATPase_dom"/>
</dbReference>
<dbReference type="PROSITE" id="PS51257">
    <property type="entry name" value="PROKAR_LIPOPROTEIN"/>
    <property type="match status" value="1"/>
</dbReference>
<evidence type="ECO:0000313" key="16">
    <source>
        <dbReference type="EMBL" id="ATA21280.1"/>
    </source>
</evidence>
<gene>
    <name evidence="16" type="ORF">AWC35_19115</name>
</gene>
<dbReference type="Pfam" id="PF02518">
    <property type="entry name" value="HATPase_c"/>
    <property type="match status" value="1"/>
</dbReference>
<dbReference type="PIRSF" id="PIRSF036431">
    <property type="entry name" value="STHK_DctB"/>
    <property type="match status" value="1"/>
</dbReference>
<dbReference type="AlphaFoldDB" id="A0A250B4X1"/>
<comment type="subcellular location">
    <subcellularLocation>
        <location evidence="2">Cell membrane</location>
        <topology evidence="2">Multi-pass membrane protein</topology>
    </subcellularLocation>
</comment>
<keyword evidence="9" id="KW-0418">Kinase</keyword>
<dbReference type="CDD" id="cd12914">
    <property type="entry name" value="PDC1_DGC_like"/>
    <property type="match status" value="1"/>
</dbReference>
<dbReference type="InterPro" id="IPR005467">
    <property type="entry name" value="His_kinase_dom"/>
</dbReference>